<protein>
    <recommendedName>
        <fullName evidence="3">SPOR domain-containing protein</fullName>
    </recommendedName>
</protein>
<dbReference type="RefSeq" id="WP_138772388.1">
    <property type="nucleotide sequence ID" value="NZ_JBHSSX010000018.1"/>
</dbReference>
<gene>
    <name evidence="1" type="ORF">FGS76_09470</name>
</gene>
<reference evidence="1 2" key="1">
    <citation type="submission" date="2019-05" db="EMBL/GenBank/DDBJ databases">
        <title>Genome of Alcanivorax gelatiniphagus, an oil degrading marine bacteria.</title>
        <authorList>
            <person name="Kwon K.K."/>
        </authorList>
    </citation>
    <scope>NUCLEOTIDE SEQUENCE [LARGE SCALE GENOMIC DNA]</scope>
    <source>
        <strain evidence="1 2">MEBiC 08158</strain>
    </source>
</reference>
<organism evidence="1 2">
    <name type="scientific">Alloalcanivorax gelatiniphagus</name>
    <dbReference type="NCBI Taxonomy" id="1194167"/>
    <lineage>
        <taxon>Bacteria</taxon>
        <taxon>Pseudomonadati</taxon>
        <taxon>Pseudomonadota</taxon>
        <taxon>Gammaproteobacteria</taxon>
        <taxon>Oceanospirillales</taxon>
        <taxon>Alcanivoracaceae</taxon>
        <taxon>Alloalcanivorax</taxon>
    </lineage>
</organism>
<accession>A0ABY2XM26</accession>
<evidence type="ECO:0000313" key="1">
    <source>
        <dbReference type="EMBL" id="TMW12868.1"/>
    </source>
</evidence>
<evidence type="ECO:0008006" key="3">
    <source>
        <dbReference type="Google" id="ProtNLM"/>
    </source>
</evidence>
<evidence type="ECO:0000313" key="2">
    <source>
        <dbReference type="Proteomes" id="UP000739180"/>
    </source>
</evidence>
<keyword evidence="2" id="KW-1185">Reference proteome</keyword>
<name>A0ABY2XM26_9GAMM</name>
<dbReference type="Proteomes" id="UP000739180">
    <property type="component" value="Unassembled WGS sequence"/>
</dbReference>
<comment type="caution">
    <text evidence="1">The sequence shown here is derived from an EMBL/GenBank/DDBJ whole genome shotgun (WGS) entry which is preliminary data.</text>
</comment>
<proteinExistence type="predicted"/>
<sequence length="59" mass="7094">MAAGNTQYVLWRKDGHGKVFVVTRFHSRQHADRVCQSYQQRAHKQHYWVTMLRLRDTPP</sequence>
<dbReference type="EMBL" id="VCQT01000029">
    <property type="protein sequence ID" value="TMW12868.1"/>
    <property type="molecule type" value="Genomic_DNA"/>
</dbReference>